<feature type="domain" description="KIB1-4 beta-propeller" evidence="1">
    <location>
        <begin position="2"/>
        <end position="121"/>
    </location>
</feature>
<dbReference type="PANTHER" id="PTHR44259:SF15">
    <property type="entry name" value="F-BOX PROTEIN KIB2-RELATED"/>
    <property type="match status" value="1"/>
</dbReference>
<gene>
    <name evidence="2" type="ORF">F8388_003245</name>
</gene>
<reference evidence="2 3" key="1">
    <citation type="journal article" date="2020" name="bioRxiv">
        <title>Sequence and annotation of 42 cannabis genomes reveals extensive copy number variation in cannabinoid synthesis and pathogen resistance genes.</title>
        <authorList>
            <person name="Mckernan K.J."/>
            <person name="Helbert Y."/>
            <person name="Kane L.T."/>
            <person name="Ebling H."/>
            <person name="Zhang L."/>
            <person name="Liu B."/>
            <person name="Eaton Z."/>
            <person name="Mclaughlin S."/>
            <person name="Kingan S."/>
            <person name="Baybayan P."/>
            <person name="Concepcion G."/>
            <person name="Jordan M."/>
            <person name="Riva A."/>
            <person name="Barbazuk W."/>
            <person name="Harkins T."/>
        </authorList>
    </citation>
    <scope>NUCLEOTIDE SEQUENCE [LARGE SCALE GENOMIC DNA]</scope>
    <source>
        <strain evidence="3">cv. Jamaican Lion 4</strain>
        <tissue evidence="2">Leaf</tissue>
    </source>
</reference>
<evidence type="ECO:0000313" key="3">
    <source>
        <dbReference type="Proteomes" id="UP000525078"/>
    </source>
</evidence>
<evidence type="ECO:0000313" key="2">
    <source>
        <dbReference type="EMBL" id="KAF4351592.1"/>
    </source>
</evidence>
<organism evidence="2 3">
    <name type="scientific">Cannabis sativa</name>
    <name type="common">Hemp</name>
    <name type="synonym">Marijuana</name>
    <dbReference type="NCBI Taxonomy" id="3483"/>
    <lineage>
        <taxon>Eukaryota</taxon>
        <taxon>Viridiplantae</taxon>
        <taxon>Streptophyta</taxon>
        <taxon>Embryophyta</taxon>
        <taxon>Tracheophyta</taxon>
        <taxon>Spermatophyta</taxon>
        <taxon>Magnoliopsida</taxon>
        <taxon>eudicotyledons</taxon>
        <taxon>Gunneridae</taxon>
        <taxon>Pentapetalae</taxon>
        <taxon>rosids</taxon>
        <taxon>fabids</taxon>
        <taxon>Rosales</taxon>
        <taxon>Cannabaceae</taxon>
        <taxon>Cannabis</taxon>
    </lineage>
</organism>
<sequence length="188" mass="21051">MSGELLLVTRVVGCIVNSDGELLEEADLYDGLICPYSTVAICVHKMKMKMKRETEKLEFEWENVESLGCDEAVFVGRSESMCCSTEFVPGYQGNSIYFSDDNWDMMDIDYSFGGHDNGVYSMETKTVVKVEPWFDQIQAEKIYPPPLAKETNPRKLNSSIDIGIIEVVFEGVEEVGVSELVLSDDTVA</sequence>
<accession>A0A7J6DZM7</accession>
<dbReference type="Pfam" id="PF03478">
    <property type="entry name" value="Beta-prop_KIB1-4"/>
    <property type="match status" value="1"/>
</dbReference>
<comment type="caution">
    <text evidence="2">The sequence shown here is derived from an EMBL/GenBank/DDBJ whole genome shotgun (WGS) entry which is preliminary data.</text>
</comment>
<protein>
    <recommendedName>
        <fullName evidence="1">KIB1-4 beta-propeller domain-containing protein</fullName>
    </recommendedName>
</protein>
<proteinExistence type="predicted"/>
<dbReference type="PANTHER" id="PTHR44259">
    <property type="entry name" value="OS07G0183000 PROTEIN-RELATED"/>
    <property type="match status" value="1"/>
</dbReference>
<name>A0A7J6DZM7_CANSA</name>
<dbReference type="AlphaFoldDB" id="A0A7J6DZM7"/>
<dbReference type="EMBL" id="JAATIP010000333">
    <property type="protein sequence ID" value="KAF4351592.1"/>
    <property type="molecule type" value="Genomic_DNA"/>
</dbReference>
<dbReference type="InterPro" id="IPR050942">
    <property type="entry name" value="F-box_BR-signaling"/>
</dbReference>
<evidence type="ECO:0000259" key="1">
    <source>
        <dbReference type="Pfam" id="PF03478"/>
    </source>
</evidence>
<dbReference type="InterPro" id="IPR005174">
    <property type="entry name" value="KIB1-4_b-propeller"/>
</dbReference>
<dbReference type="Proteomes" id="UP000525078">
    <property type="component" value="Unassembled WGS sequence"/>
</dbReference>